<keyword evidence="4" id="KW-0539">Nucleus</keyword>
<comment type="subcellular location">
    <subcellularLocation>
        <location evidence="1">Nucleus</location>
    </subcellularLocation>
</comment>
<dbReference type="SUPFAM" id="SSF46689">
    <property type="entry name" value="Homeodomain-like"/>
    <property type="match status" value="1"/>
</dbReference>
<feature type="region of interest" description="Disordered" evidence="5">
    <location>
        <begin position="197"/>
        <end position="224"/>
    </location>
</feature>
<keyword evidence="3" id="KW-0804">Transcription</keyword>
<evidence type="ECO:0000256" key="5">
    <source>
        <dbReference type="SAM" id="MobiDB-lite"/>
    </source>
</evidence>
<feature type="compositionally biased region" description="Basic and acidic residues" evidence="5">
    <location>
        <begin position="85"/>
        <end position="94"/>
    </location>
</feature>
<evidence type="ECO:0000313" key="7">
    <source>
        <dbReference type="EMBL" id="KZV47073.1"/>
    </source>
</evidence>
<accession>A0A2Z7CK01</accession>
<sequence>MGDRLSNDQDGGVAEWEVGLPSVDRLASLSLSLVPPDLASAFRILPEPPRTVGDVNRASQSTLTSLRDVKPIRDRVDDSNEQEGSDTKKSRLMDPSDEDAGGDCMDDQSMDVADKAVKKSRLVWTPQLHKRFVEVVAHLGLKNAVPKTIMQLMNVEGLTRENVASHLQKYRLYVKRMQGWSNEGSDHLFVSNEATSDAGGQIHGNGNENPLHNSGENGNHEAGNDRIPIRMSYPLPPHVTPVPIMALAAESMNSRYHRIQQQHNDMMIMQQQRDWPGNMYNTLPYHVINQNRK</sequence>
<gene>
    <name evidence="7" type="ORF">F511_33926</name>
</gene>
<keyword evidence="2" id="KW-0805">Transcription regulation</keyword>
<dbReference type="InterPro" id="IPR044841">
    <property type="entry name" value="LUX/BOA-like"/>
</dbReference>
<evidence type="ECO:0000256" key="1">
    <source>
        <dbReference type="ARBA" id="ARBA00004123"/>
    </source>
</evidence>
<dbReference type="PANTHER" id="PTHR31442">
    <property type="entry name" value="HOMEODOMAIN-LIKE SUPERFAMILY PROTEIN-RELATED"/>
    <property type="match status" value="1"/>
</dbReference>
<feature type="domain" description="HTH myb-type" evidence="6">
    <location>
        <begin position="116"/>
        <end position="175"/>
    </location>
</feature>
<dbReference type="NCBIfam" id="TIGR01557">
    <property type="entry name" value="myb_SHAQKYF"/>
    <property type="match status" value="1"/>
</dbReference>
<reference evidence="7 8" key="1">
    <citation type="journal article" date="2015" name="Proc. Natl. Acad. Sci. U.S.A.">
        <title>The resurrection genome of Boea hygrometrica: A blueprint for survival of dehydration.</title>
        <authorList>
            <person name="Xiao L."/>
            <person name="Yang G."/>
            <person name="Zhang L."/>
            <person name="Yang X."/>
            <person name="Zhao S."/>
            <person name="Ji Z."/>
            <person name="Zhou Q."/>
            <person name="Hu M."/>
            <person name="Wang Y."/>
            <person name="Chen M."/>
            <person name="Xu Y."/>
            <person name="Jin H."/>
            <person name="Xiao X."/>
            <person name="Hu G."/>
            <person name="Bao F."/>
            <person name="Hu Y."/>
            <person name="Wan P."/>
            <person name="Li L."/>
            <person name="Deng X."/>
            <person name="Kuang T."/>
            <person name="Xiang C."/>
            <person name="Zhu J.K."/>
            <person name="Oliver M.J."/>
            <person name="He Y."/>
        </authorList>
    </citation>
    <scope>NUCLEOTIDE SEQUENCE [LARGE SCALE GENOMIC DNA]</scope>
    <source>
        <strain evidence="8">cv. XS01</strain>
    </source>
</reference>
<dbReference type="Pfam" id="PF00249">
    <property type="entry name" value="Myb_DNA-binding"/>
    <property type="match status" value="1"/>
</dbReference>
<evidence type="ECO:0000313" key="8">
    <source>
        <dbReference type="Proteomes" id="UP000250235"/>
    </source>
</evidence>
<dbReference type="InterPro" id="IPR009057">
    <property type="entry name" value="Homeodomain-like_sf"/>
</dbReference>
<evidence type="ECO:0000256" key="4">
    <source>
        <dbReference type="ARBA" id="ARBA00023242"/>
    </source>
</evidence>
<dbReference type="InterPro" id="IPR001005">
    <property type="entry name" value="SANT/Myb"/>
</dbReference>
<dbReference type="GO" id="GO:0003677">
    <property type="term" value="F:DNA binding"/>
    <property type="evidence" value="ECO:0007669"/>
    <property type="project" value="InterPro"/>
</dbReference>
<dbReference type="GO" id="GO:0005634">
    <property type="term" value="C:nucleus"/>
    <property type="evidence" value="ECO:0007669"/>
    <property type="project" value="UniProtKB-SubCell"/>
</dbReference>
<dbReference type="InterPro" id="IPR006447">
    <property type="entry name" value="Myb_dom_plants"/>
</dbReference>
<feature type="compositionally biased region" description="Basic and acidic residues" evidence="5">
    <location>
        <begin position="67"/>
        <end position="78"/>
    </location>
</feature>
<feature type="compositionally biased region" description="Polar residues" evidence="5">
    <location>
        <begin position="204"/>
        <end position="217"/>
    </location>
</feature>
<evidence type="ECO:0000256" key="2">
    <source>
        <dbReference type="ARBA" id="ARBA00023015"/>
    </source>
</evidence>
<feature type="region of interest" description="Disordered" evidence="5">
    <location>
        <begin position="46"/>
        <end position="107"/>
    </location>
</feature>
<evidence type="ECO:0000259" key="6">
    <source>
        <dbReference type="PROSITE" id="PS51294"/>
    </source>
</evidence>
<dbReference type="PANTHER" id="PTHR31442:SF21">
    <property type="entry name" value="TRANSCRIPTION FACTOR BOA-RELATED"/>
    <property type="match status" value="1"/>
</dbReference>
<dbReference type="OrthoDB" id="60033at2759"/>
<dbReference type="PROSITE" id="PS51294">
    <property type="entry name" value="HTH_MYB"/>
    <property type="match status" value="1"/>
</dbReference>
<proteinExistence type="predicted"/>
<feature type="compositionally biased region" description="Acidic residues" evidence="5">
    <location>
        <begin position="95"/>
        <end position="107"/>
    </location>
</feature>
<keyword evidence="8" id="KW-1185">Reference proteome</keyword>
<dbReference type="FunFam" id="1.10.10.60:FF:000007">
    <property type="entry name" value="Two-component response regulator"/>
    <property type="match status" value="1"/>
</dbReference>
<evidence type="ECO:0000256" key="3">
    <source>
        <dbReference type="ARBA" id="ARBA00023163"/>
    </source>
</evidence>
<dbReference type="InterPro" id="IPR017930">
    <property type="entry name" value="Myb_dom"/>
</dbReference>
<name>A0A2Z7CK01_9LAMI</name>
<dbReference type="EMBL" id="KQ995322">
    <property type="protein sequence ID" value="KZV47073.1"/>
    <property type="molecule type" value="Genomic_DNA"/>
</dbReference>
<dbReference type="Proteomes" id="UP000250235">
    <property type="component" value="Unassembled WGS sequence"/>
</dbReference>
<organism evidence="7 8">
    <name type="scientific">Dorcoceras hygrometricum</name>
    <dbReference type="NCBI Taxonomy" id="472368"/>
    <lineage>
        <taxon>Eukaryota</taxon>
        <taxon>Viridiplantae</taxon>
        <taxon>Streptophyta</taxon>
        <taxon>Embryophyta</taxon>
        <taxon>Tracheophyta</taxon>
        <taxon>Spermatophyta</taxon>
        <taxon>Magnoliopsida</taxon>
        <taxon>eudicotyledons</taxon>
        <taxon>Gunneridae</taxon>
        <taxon>Pentapetalae</taxon>
        <taxon>asterids</taxon>
        <taxon>lamiids</taxon>
        <taxon>Lamiales</taxon>
        <taxon>Gesneriaceae</taxon>
        <taxon>Didymocarpoideae</taxon>
        <taxon>Trichosporeae</taxon>
        <taxon>Loxocarpinae</taxon>
        <taxon>Dorcoceras</taxon>
    </lineage>
</organism>
<protein>
    <recommendedName>
        <fullName evidence="6">HTH myb-type domain-containing protein</fullName>
    </recommendedName>
</protein>
<dbReference type="AlphaFoldDB" id="A0A2Z7CK01"/>
<dbReference type="Gene3D" id="1.10.10.60">
    <property type="entry name" value="Homeodomain-like"/>
    <property type="match status" value="1"/>
</dbReference>
<dbReference type="GO" id="GO:0003700">
    <property type="term" value="F:DNA-binding transcription factor activity"/>
    <property type="evidence" value="ECO:0007669"/>
    <property type="project" value="InterPro"/>
</dbReference>